<name>A0AAV8XPB3_9CUCU</name>
<gene>
    <name evidence="1" type="ORF">NQ318_023230</name>
</gene>
<dbReference type="EMBL" id="JAPWTK010000460">
    <property type="protein sequence ID" value="KAJ8939890.1"/>
    <property type="molecule type" value="Genomic_DNA"/>
</dbReference>
<evidence type="ECO:0000313" key="2">
    <source>
        <dbReference type="Proteomes" id="UP001162162"/>
    </source>
</evidence>
<dbReference type="Proteomes" id="UP001162162">
    <property type="component" value="Unassembled WGS sequence"/>
</dbReference>
<sequence>MAGNSHKNLYPQMINMKSNELFDFIEEIPDDNNSNQGDISDDDIAEEELLLSSYNNGANDLFDIESMPIVFAPEGSSANNDVCNLQWESVFNTLGHWESDDEIPLSRVFAII</sequence>
<comment type="caution">
    <text evidence="1">The sequence shown here is derived from an EMBL/GenBank/DDBJ whole genome shotgun (WGS) entry which is preliminary data.</text>
</comment>
<evidence type="ECO:0000313" key="1">
    <source>
        <dbReference type="EMBL" id="KAJ8939890.1"/>
    </source>
</evidence>
<organism evidence="1 2">
    <name type="scientific">Aromia moschata</name>
    <dbReference type="NCBI Taxonomy" id="1265417"/>
    <lineage>
        <taxon>Eukaryota</taxon>
        <taxon>Metazoa</taxon>
        <taxon>Ecdysozoa</taxon>
        <taxon>Arthropoda</taxon>
        <taxon>Hexapoda</taxon>
        <taxon>Insecta</taxon>
        <taxon>Pterygota</taxon>
        <taxon>Neoptera</taxon>
        <taxon>Endopterygota</taxon>
        <taxon>Coleoptera</taxon>
        <taxon>Polyphaga</taxon>
        <taxon>Cucujiformia</taxon>
        <taxon>Chrysomeloidea</taxon>
        <taxon>Cerambycidae</taxon>
        <taxon>Cerambycinae</taxon>
        <taxon>Callichromatini</taxon>
        <taxon>Aromia</taxon>
    </lineage>
</organism>
<proteinExistence type="predicted"/>
<reference evidence="1" key="1">
    <citation type="journal article" date="2023" name="Insect Mol. Biol.">
        <title>Genome sequencing provides insights into the evolution of gene families encoding plant cell wall-degrading enzymes in longhorned beetles.</title>
        <authorList>
            <person name="Shin N.R."/>
            <person name="Okamura Y."/>
            <person name="Kirsch R."/>
            <person name="Pauchet Y."/>
        </authorList>
    </citation>
    <scope>NUCLEOTIDE SEQUENCE</scope>
    <source>
        <strain evidence="1">AMC_N1</strain>
    </source>
</reference>
<protein>
    <submittedName>
        <fullName evidence="1">Uncharacterized protein</fullName>
    </submittedName>
</protein>
<dbReference type="AlphaFoldDB" id="A0AAV8XPB3"/>
<keyword evidence="2" id="KW-1185">Reference proteome</keyword>
<accession>A0AAV8XPB3</accession>